<dbReference type="PANTHER" id="PTHR43464">
    <property type="entry name" value="METHYLTRANSFERASE"/>
    <property type="match status" value="1"/>
</dbReference>
<evidence type="ECO:0000313" key="6">
    <source>
        <dbReference type="Proteomes" id="UP000031623"/>
    </source>
</evidence>
<evidence type="ECO:0000256" key="1">
    <source>
        <dbReference type="ARBA" id="ARBA00022603"/>
    </source>
</evidence>
<dbReference type="STRING" id="40754.THII_0204"/>
<dbReference type="PANTHER" id="PTHR43464:SF19">
    <property type="entry name" value="UBIQUINONE BIOSYNTHESIS O-METHYLTRANSFERASE, MITOCHONDRIAL"/>
    <property type="match status" value="1"/>
</dbReference>
<evidence type="ECO:0000256" key="3">
    <source>
        <dbReference type="ARBA" id="ARBA00022691"/>
    </source>
</evidence>
<dbReference type="GO" id="GO:0032259">
    <property type="term" value="P:methylation"/>
    <property type="evidence" value="ECO:0007669"/>
    <property type="project" value="UniProtKB-KW"/>
</dbReference>
<accession>A0A090BU52</accession>
<dbReference type="Proteomes" id="UP000031623">
    <property type="component" value="Chromosome"/>
</dbReference>
<dbReference type="EMBL" id="AP014633">
    <property type="protein sequence ID" value="BAP54501.1"/>
    <property type="molecule type" value="Genomic_DNA"/>
</dbReference>
<evidence type="ECO:0000259" key="4">
    <source>
        <dbReference type="Pfam" id="PF08241"/>
    </source>
</evidence>
<keyword evidence="6" id="KW-1185">Reference proteome</keyword>
<keyword evidence="1 5" id="KW-0489">Methyltransferase</keyword>
<dbReference type="Gene3D" id="3.40.50.150">
    <property type="entry name" value="Vaccinia Virus protein VP39"/>
    <property type="match status" value="1"/>
</dbReference>
<keyword evidence="2 5" id="KW-0808">Transferase</keyword>
<dbReference type="KEGG" id="tig:THII_0204"/>
<organism evidence="5 6">
    <name type="scientific">Thioploca ingrica</name>
    <dbReference type="NCBI Taxonomy" id="40754"/>
    <lineage>
        <taxon>Bacteria</taxon>
        <taxon>Pseudomonadati</taxon>
        <taxon>Pseudomonadota</taxon>
        <taxon>Gammaproteobacteria</taxon>
        <taxon>Thiotrichales</taxon>
        <taxon>Thiotrichaceae</taxon>
        <taxon>Thioploca</taxon>
    </lineage>
</organism>
<feature type="domain" description="Methyltransferase type 11" evidence="4">
    <location>
        <begin position="46"/>
        <end position="140"/>
    </location>
</feature>
<dbReference type="CDD" id="cd02440">
    <property type="entry name" value="AdoMet_MTases"/>
    <property type="match status" value="1"/>
</dbReference>
<gene>
    <name evidence="5" type="ORF">THII_0204</name>
</gene>
<name>A0A090BU52_9GAMM</name>
<sequence length="258" mass="30038">MNNKGTQHQFGYEWNLYREILPIYKEQFCHWIAPLDLAFFQDKTLLDAGCGIGRNSYWPLLAGAKSCYAFDYDQRTVEVAKQNLQQFKNCTIAFQSIYQINFNASFDVVMCIGVIHHLADPRQAIENLVQAVKPGGILILWVYAYEGNERYLKWVNPVRTAITSRLPLPITRIIAKVLTLLLKAWLLFPQRKPYFQLLKKMSFRHIESIVFDQLLPTIAHYWTKEEVLQMLAGLPLENLQLTHTNKMSWTIIAKKSQQ</sequence>
<reference evidence="5" key="1">
    <citation type="journal article" date="2014" name="ISME J.">
        <title>Ecophysiology of Thioploca ingrica as revealed by the complete genome sequence supplemented with proteomic evidence.</title>
        <authorList>
            <person name="Kojima H."/>
            <person name="Ogura Y."/>
            <person name="Yamamoto N."/>
            <person name="Togashi T."/>
            <person name="Mori H."/>
            <person name="Watanabe T."/>
            <person name="Nemoto F."/>
            <person name="Kurokawa K."/>
            <person name="Hayashi T."/>
            <person name="Fukui M."/>
        </authorList>
    </citation>
    <scope>NUCLEOTIDE SEQUENCE [LARGE SCALE GENOMIC DNA]</scope>
</reference>
<dbReference type="OrthoDB" id="9773188at2"/>
<proteinExistence type="predicted"/>
<protein>
    <submittedName>
        <fullName evidence="5">Methyltransferase</fullName>
    </submittedName>
</protein>
<keyword evidence="3" id="KW-0949">S-adenosyl-L-methionine</keyword>
<evidence type="ECO:0000256" key="2">
    <source>
        <dbReference type="ARBA" id="ARBA00022679"/>
    </source>
</evidence>
<dbReference type="SUPFAM" id="SSF53335">
    <property type="entry name" value="S-adenosyl-L-methionine-dependent methyltransferases"/>
    <property type="match status" value="1"/>
</dbReference>
<dbReference type="GO" id="GO:0008757">
    <property type="term" value="F:S-adenosylmethionine-dependent methyltransferase activity"/>
    <property type="evidence" value="ECO:0007669"/>
    <property type="project" value="InterPro"/>
</dbReference>
<dbReference type="Pfam" id="PF08241">
    <property type="entry name" value="Methyltransf_11"/>
    <property type="match status" value="1"/>
</dbReference>
<dbReference type="AlphaFoldDB" id="A0A090BU52"/>
<dbReference type="InterPro" id="IPR013216">
    <property type="entry name" value="Methyltransf_11"/>
</dbReference>
<evidence type="ECO:0000313" key="5">
    <source>
        <dbReference type="EMBL" id="BAP54501.1"/>
    </source>
</evidence>
<dbReference type="InterPro" id="IPR029063">
    <property type="entry name" value="SAM-dependent_MTases_sf"/>
</dbReference>
<dbReference type="HOGENOM" id="CLU_1077424_0_0_6"/>